<keyword evidence="1 3" id="KW-0808">Transferase</keyword>
<evidence type="ECO:0000256" key="2">
    <source>
        <dbReference type="SAM" id="MobiDB-lite"/>
    </source>
</evidence>
<dbReference type="Pfam" id="PF02515">
    <property type="entry name" value="CoA_transf_3"/>
    <property type="match status" value="1"/>
</dbReference>
<gene>
    <name evidence="3" type="ORF">HA482_36810</name>
</gene>
<sequence>MSSDGTAVASGPLSGTRVLDLTTVVMGPYACQLLGDYGADVIKVESLDGDVMRLSGPMRNPGMGHLYMTTNRSKRSIAVDLKAEEGRNVLLELIKTSDVLLYNIRPQAMARLGLSYDDVRYVNPKIIYVGAFGFSQRGPYAARPAYDDLIQGMSGLSWLGLKGGATEPRYAPVILADRIVGLQVALATVAALNHRNMTGVGQRIDVPMFEGLASIILGEHLAGALFEPPIGEVGYQRSLAWNRRPHRTQDGYICTLVYSDKHWKAFFELIGKPDVFTNDARFSSQANRLKHIDEVYGYLADVLATRTTDDWLAVFTEADIPAARMNSLEDILDDEHLNAIGYFRSVDHPSEGRIKDIAVPTEWSESQPRPPRHAPRHGENSVEILEEAGFGREQIEDLLARKIVKRSN</sequence>
<dbReference type="RefSeq" id="WP_188105341.1">
    <property type="nucleotide sequence ID" value="NZ_JAANIH010000047.1"/>
</dbReference>
<dbReference type="EMBL" id="JAATTO010000080">
    <property type="protein sequence ID" value="MBC9983757.1"/>
    <property type="molecule type" value="Genomic_DNA"/>
</dbReference>
<reference evidence="3 4" key="1">
    <citation type="journal article" date="2020" name="Arch. Microbiol.">
        <title>Bradyrhizobium campsiandrae sp. nov., a nitrogen-fixing bacterial strain isolated from a native leguminous tree from the Amazon adapted to flooded conditions.</title>
        <authorList>
            <person name="Cabral Michel D."/>
            <person name="Martins da Costa E."/>
            <person name="Azarias Guimaraes A."/>
            <person name="Soares de Carvalho T."/>
            <person name="Santos de Castro Caputo P."/>
            <person name="Willems A."/>
            <person name="de Souza Moreira F.M."/>
        </authorList>
    </citation>
    <scope>NUCLEOTIDE SEQUENCE [LARGE SCALE GENOMIC DNA]</scope>
    <source>
        <strain evidence="4">INPA 384B</strain>
    </source>
</reference>
<dbReference type="InterPro" id="IPR044855">
    <property type="entry name" value="CoA-Trfase_III_dom3_sf"/>
</dbReference>
<dbReference type="InterPro" id="IPR023606">
    <property type="entry name" value="CoA-Trfase_III_dom_1_sf"/>
</dbReference>
<keyword evidence="4" id="KW-1185">Reference proteome</keyword>
<dbReference type="Proteomes" id="UP000639516">
    <property type="component" value="Unassembled WGS sequence"/>
</dbReference>
<dbReference type="PANTHER" id="PTHR48207:SF4">
    <property type="entry name" value="BLL6097 PROTEIN"/>
    <property type="match status" value="1"/>
</dbReference>
<name>A0ABR7UK63_9BRAD</name>
<dbReference type="InterPro" id="IPR003673">
    <property type="entry name" value="CoA-Trfase_fam_III"/>
</dbReference>
<dbReference type="PANTHER" id="PTHR48207">
    <property type="entry name" value="SUCCINATE--HYDROXYMETHYLGLUTARATE COA-TRANSFERASE"/>
    <property type="match status" value="1"/>
</dbReference>
<feature type="region of interest" description="Disordered" evidence="2">
    <location>
        <begin position="361"/>
        <end position="388"/>
    </location>
</feature>
<dbReference type="Gene3D" id="3.40.50.10540">
    <property type="entry name" value="Crotonobetainyl-coa:carnitine coa-transferase, domain 1"/>
    <property type="match status" value="1"/>
</dbReference>
<dbReference type="GO" id="GO:0016740">
    <property type="term" value="F:transferase activity"/>
    <property type="evidence" value="ECO:0007669"/>
    <property type="project" value="UniProtKB-KW"/>
</dbReference>
<organism evidence="3 4">
    <name type="scientific">Bradyrhizobium campsiandrae</name>
    <dbReference type="NCBI Taxonomy" id="1729892"/>
    <lineage>
        <taxon>Bacteria</taxon>
        <taxon>Pseudomonadati</taxon>
        <taxon>Pseudomonadota</taxon>
        <taxon>Alphaproteobacteria</taxon>
        <taxon>Hyphomicrobiales</taxon>
        <taxon>Nitrobacteraceae</taxon>
        <taxon>Bradyrhizobium</taxon>
    </lineage>
</organism>
<evidence type="ECO:0000256" key="1">
    <source>
        <dbReference type="ARBA" id="ARBA00022679"/>
    </source>
</evidence>
<protein>
    <submittedName>
        <fullName evidence="3">CoA transferase</fullName>
    </submittedName>
</protein>
<accession>A0ABR7UK63</accession>
<dbReference type="InterPro" id="IPR050483">
    <property type="entry name" value="CoA-transferase_III_domain"/>
</dbReference>
<comment type="caution">
    <text evidence="3">The sequence shown here is derived from an EMBL/GenBank/DDBJ whole genome shotgun (WGS) entry which is preliminary data.</text>
</comment>
<dbReference type="Gene3D" id="3.30.1540.10">
    <property type="entry name" value="formyl-coa transferase, domain 3"/>
    <property type="match status" value="1"/>
</dbReference>
<evidence type="ECO:0000313" key="4">
    <source>
        <dbReference type="Proteomes" id="UP000639516"/>
    </source>
</evidence>
<evidence type="ECO:0000313" key="3">
    <source>
        <dbReference type="EMBL" id="MBC9983757.1"/>
    </source>
</evidence>
<dbReference type="SUPFAM" id="SSF89796">
    <property type="entry name" value="CoA-transferase family III (CaiB/BaiF)"/>
    <property type="match status" value="1"/>
</dbReference>
<proteinExistence type="predicted"/>